<evidence type="ECO:0000313" key="2">
    <source>
        <dbReference type="Proteomes" id="UP000054565"/>
    </source>
</evidence>
<reference evidence="2" key="1">
    <citation type="journal article" date="2010" name="Genome Res.">
        <title>Population genomic sequencing of Coccidioides fungi reveals recent hybridization and transposon control.</title>
        <authorList>
            <person name="Neafsey D.E."/>
            <person name="Barker B.M."/>
            <person name="Sharpton T.J."/>
            <person name="Stajich J.E."/>
            <person name="Park D.J."/>
            <person name="Whiston E."/>
            <person name="Hung C.-Y."/>
            <person name="McMahan C."/>
            <person name="White J."/>
            <person name="Sykes S."/>
            <person name="Heiman D."/>
            <person name="Young S."/>
            <person name="Zeng Q."/>
            <person name="Abouelleil A."/>
            <person name="Aftuck L."/>
            <person name="Bessette D."/>
            <person name="Brown A."/>
            <person name="FitzGerald M."/>
            <person name="Lui A."/>
            <person name="Macdonald J.P."/>
            <person name="Priest M."/>
            <person name="Orbach M.J."/>
            <person name="Galgiani J.N."/>
            <person name="Kirkland T.N."/>
            <person name="Cole G.T."/>
            <person name="Birren B.W."/>
            <person name="Henn M.R."/>
            <person name="Taylor J.W."/>
            <person name="Rounsley S.D."/>
        </authorList>
    </citation>
    <scope>NUCLEOTIDE SEQUENCE [LARGE SCALE GENOMIC DNA]</scope>
    <source>
        <strain evidence="2">RMSCC 2394</strain>
    </source>
</reference>
<dbReference type="EMBL" id="DS028099">
    <property type="protein sequence ID" value="KMP09608.1"/>
    <property type="molecule type" value="Genomic_DNA"/>
</dbReference>
<gene>
    <name evidence="1" type="ORF">CIRG_09779</name>
</gene>
<organism evidence="1 2">
    <name type="scientific">Coccidioides immitis RMSCC 2394</name>
    <dbReference type="NCBI Taxonomy" id="404692"/>
    <lineage>
        <taxon>Eukaryota</taxon>
        <taxon>Fungi</taxon>
        <taxon>Dikarya</taxon>
        <taxon>Ascomycota</taxon>
        <taxon>Pezizomycotina</taxon>
        <taxon>Eurotiomycetes</taxon>
        <taxon>Eurotiomycetidae</taxon>
        <taxon>Onygenales</taxon>
        <taxon>Onygenaceae</taxon>
        <taxon>Coccidioides</taxon>
    </lineage>
</organism>
<dbReference type="AlphaFoldDB" id="A0A0J6YRM9"/>
<accession>A0A0J6YRM9</accession>
<evidence type="ECO:0000313" key="1">
    <source>
        <dbReference type="EMBL" id="KMP09608.1"/>
    </source>
</evidence>
<name>A0A0J6YRM9_COCIT</name>
<proteinExistence type="predicted"/>
<dbReference type="Proteomes" id="UP000054565">
    <property type="component" value="Unassembled WGS sequence"/>
</dbReference>
<sequence>MLRLQYGSPHHCLVPIRVLPERPKEWIAWEFHVVKPYRAESDKVGIIMRMIPDGTGIVSYYSSSNCFHSRKSEERVQVVFGIRAPDRRAVEETMKESEPFKEENQELAIEQRPSILIKPSEELS</sequence>
<protein>
    <submittedName>
        <fullName evidence="1">Uncharacterized protein</fullName>
    </submittedName>
</protein>